<evidence type="ECO:0000259" key="1">
    <source>
        <dbReference type="Pfam" id="PF01370"/>
    </source>
</evidence>
<dbReference type="Pfam" id="PF01370">
    <property type="entry name" value="Epimerase"/>
    <property type="match status" value="1"/>
</dbReference>
<dbReference type="PANTHER" id="PTHR43245">
    <property type="entry name" value="BIFUNCTIONAL POLYMYXIN RESISTANCE PROTEIN ARNA"/>
    <property type="match status" value="1"/>
</dbReference>
<dbReference type="Gene3D" id="3.40.50.720">
    <property type="entry name" value="NAD(P)-binding Rossmann-like Domain"/>
    <property type="match status" value="1"/>
</dbReference>
<evidence type="ECO:0000313" key="2">
    <source>
        <dbReference type="EMBL" id="QSX36026.1"/>
    </source>
</evidence>
<feature type="domain" description="NAD-dependent epimerase/dehydratase" evidence="1">
    <location>
        <begin position="3"/>
        <end position="216"/>
    </location>
</feature>
<dbReference type="RefSeq" id="WP_207379463.1">
    <property type="nucleotide sequence ID" value="NZ_CP071502.1"/>
</dbReference>
<dbReference type="EMBL" id="CP071502">
    <property type="protein sequence ID" value="QSX36026.1"/>
    <property type="molecule type" value="Genomic_DNA"/>
</dbReference>
<dbReference type="PANTHER" id="PTHR43245:SF58">
    <property type="entry name" value="BLL5923 PROTEIN"/>
    <property type="match status" value="1"/>
</dbReference>
<dbReference type="SUPFAM" id="SSF51735">
    <property type="entry name" value="NAD(P)-binding Rossmann-fold domains"/>
    <property type="match status" value="1"/>
</dbReference>
<dbReference type="InterPro" id="IPR036291">
    <property type="entry name" value="NAD(P)-bd_dom_sf"/>
</dbReference>
<dbReference type="Proteomes" id="UP000663207">
    <property type="component" value="Chromosome"/>
</dbReference>
<proteinExistence type="predicted"/>
<organism evidence="2 3">
    <name type="scientific">Shewanella sedimentimangrovi</name>
    <dbReference type="NCBI Taxonomy" id="2814293"/>
    <lineage>
        <taxon>Bacteria</taxon>
        <taxon>Pseudomonadati</taxon>
        <taxon>Pseudomonadota</taxon>
        <taxon>Gammaproteobacteria</taxon>
        <taxon>Alteromonadales</taxon>
        <taxon>Shewanellaceae</taxon>
        <taxon>Shewanella</taxon>
    </lineage>
</organism>
<dbReference type="InterPro" id="IPR050177">
    <property type="entry name" value="Lipid_A_modif_metabolic_enz"/>
</dbReference>
<name>A0ABX7QYK9_9GAMM</name>
<gene>
    <name evidence="2" type="ORF">JYB85_11830</name>
</gene>
<evidence type="ECO:0000313" key="3">
    <source>
        <dbReference type="Proteomes" id="UP000663207"/>
    </source>
</evidence>
<protein>
    <submittedName>
        <fullName evidence="2">NAD-dependent epimerase/dehydratase family protein</fullName>
    </submittedName>
</protein>
<reference evidence="2 3" key="1">
    <citation type="submission" date="2021-03" db="EMBL/GenBank/DDBJ databases">
        <title>Novel species identification of genus Shewanella.</title>
        <authorList>
            <person name="Liu G."/>
            <person name="Zhang Q."/>
        </authorList>
    </citation>
    <scope>NUCLEOTIDE SEQUENCE [LARGE SCALE GENOMIC DNA]</scope>
    <source>
        <strain evidence="2 3">FJAT-52962</strain>
    </source>
</reference>
<dbReference type="InterPro" id="IPR001509">
    <property type="entry name" value="Epimerase_deHydtase"/>
</dbReference>
<accession>A0ABX7QYK9</accession>
<sequence>MKVLLTGASGFIGQHVSSPEIKFRRVIRGQKNKFHRDDFFYIDKLDNLTSWDGAFTNIDAIIHLAGVAHSKTTNLQDYQSINVDGTLHLANEAAKAGVKRFIFVSSIGVNGTFTRGSPFLSTSKPSPHNEYTQSKYLAELGLEKIASKTKMELVVIRPTLVYGPQAPGSFGMLSRLVSQIRVLPFSLVENRRDFISVQNLVDLLITCVKHPNAAGHIFLASEGETVSIKQFTNAIAKGKGHKLIQLPLFIWLIRLIGTVVGKSKMVEQLIGDLEVDSSNLKDILDWTPPYTMEESMAFLKDD</sequence>
<keyword evidence="3" id="KW-1185">Reference proteome</keyword>